<feature type="region of interest" description="Disordered" evidence="1">
    <location>
        <begin position="90"/>
        <end position="120"/>
    </location>
</feature>
<accession>A0A4V1J252</accession>
<feature type="transmembrane region" description="Helical" evidence="2">
    <location>
        <begin position="198"/>
        <end position="219"/>
    </location>
</feature>
<sequence>MYATPKGFARDTNAYTAADSKPSSIAPTHASEQEKGDMAEKSAAPPTRKRLYSQVVAASSLPTTSATMTTTDVGLGINAYADKTAQQMPYRPDAYSSSDQVEPAPVPQAQPAMPSSYAPAMPAPTLPAQYRYRYMQPVDPYAPSYDTTFPPLAASTMTAMPQHYLHEQYHRQTPSDFYEIQPTIQKRQSFWRRYPPPMFTFLFGFLFPPLWAAGVFWLYSKHTEYKRWAIVNGFSMVVMLIAIIVIESYTLAGKR</sequence>
<name>A0A4V1J252_9FUNG</name>
<keyword evidence="4" id="KW-1185">Reference proteome</keyword>
<dbReference type="EMBL" id="KZ989222">
    <property type="protein sequence ID" value="RKP27349.1"/>
    <property type="molecule type" value="Genomic_DNA"/>
</dbReference>
<evidence type="ECO:0000256" key="2">
    <source>
        <dbReference type="SAM" id="Phobius"/>
    </source>
</evidence>
<keyword evidence="2" id="KW-0472">Membrane</keyword>
<gene>
    <name evidence="3" type="ORF">SYNPS1DRAFT_21099</name>
</gene>
<dbReference type="Proteomes" id="UP000278143">
    <property type="component" value="Unassembled WGS sequence"/>
</dbReference>
<evidence type="ECO:0000256" key="1">
    <source>
        <dbReference type="SAM" id="MobiDB-lite"/>
    </source>
</evidence>
<keyword evidence="2" id="KW-1133">Transmembrane helix</keyword>
<dbReference type="OrthoDB" id="10545057at2759"/>
<feature type="compositionally biased region" description="Low complexity" evidence="1">
    <location>
        <begin position="100"/>
        <end position="120"/>
    </location>
</feature>
<keyword evidence="2" id="KW-0812">Transmembrane</keyword>
<feature type="region of interest" description="Disordered" evidence="1">
    <location>
        <begin position="1"/>
        <end position="49"/>
    </location>
</feature>
<evidence type="ECO:0000313" key="3">
    <source>
        <dbReference type="EMBL" id="RKP27349.1"/>
    </source>
</evidence>
<organism evidence="3 4">
    <name type="scientific">Syncephalis pseudoplumigaleata</name>
    <dbReference type="NCBI Taxonomy" id="1712513"/>
    <lineage>
        <taxon>Eukaryota</taxon>
        <taxon>Fungi</taxon>
        <taxon>Fungi incertae sedis</taxon>
        <taxon>Zoopagomycota</taxon>
        <taxon>Zoopagomycotina</taxon>
        <taxon>Zoopagomycetes</taxon>
        <taxon>Zoopagales</taxon>
        <taxon>Piptocephalidaceae</taxon>
        <taxon>Syncephalis</taxon>
    </lineage>
</organism>
<dbReference type="AlphaFoldDB" id="A0A4V1J252"/>
<feature type="transmembrane region" description="Helical" evidence="2">
    <location>
        <begin position="225"/>
        <end position="246"/>
    </location>
</feature>
<protein>
    <submittedName>
        <fullName evidence="3">Uncharacterized protein</fullName>
    </submittedName>
</protein>
<evidence type="ECO:0000313" key="4">
    <source>
        <dbReference type="Proteomes" id="UP000278143"/>
    </source>
</evidence>
<reference evidence="4" key="1">
    <citation type="journal article" date="2018" name="Nat. Microbiol.">
        <title>Leveraging single-cell genomics to expand the fungal tree of life.</title>
        <authorList>
            <person name="Ahrendt S.R."/>
            <person name="Quandt C.A."/>
            <person name="Ciobanu D."/>
            <person name="Clum A."/>
            <person name="Salamov A."/>
            <person name="Andreopoulos B."/>
            <person name="Cheng J.F."/>
            <person name="Woyke T."/>
            <person name="Pelin A."/>
            <person name="Henrissat B."/>
            <person name="Reynolds N.K."/>
            <person name="Benny G.L."/>
            <person name="Smith M.E."/>
            <person name="James T.Y."/>
            <person name="Grigoriev I.V."/>
        </authorList>
    </citation>
    <scope>NUCLEOTIDE SEQUENCE [LARGE SCALE GENOMIC DNA]</scope>
    <source>
        <strain evidence="4">Benny S71-1</strain>
    </source>
</reference>
<feature type="compositionally biased region" description="Basic and acidic residues" evidence="1">
    <location>
        <begin position="31"/>
        <end position="40"/>
    </location>
</feature>
<proteinExistence type="predicted"/>